<feature type="region of interest" description="Disordered" evidence="1">
    <location>
        <begin position="14"/>
        <end position="56"/>
    </location>
</feature>
<evidence type="ECO:0000313" key="2">
    <source>
        <dbReference type="EMBL" id="MFC7406912.1"/>
    </source>
</evidence>
<dbReference type="RefSeq" id="WP_382396437.1">
    <property type="nucleotide sequence ID" value="NZ_JBHTCQ010000004.1"/>
</dbReference>
<dbReference type="Proteomes" id="UP001596455">
    <property type="component" value="Unassembled WGS sequence"/>
</dbReference>
<reference evidence="3" key="1">
    <citation type="journal article" date="2019" name="Int. J. Syst. Evol. Microbiol.">
        <title>The Global Catalogue of Microorganisms (GCM) 10K type strain sequencing project: providing services to taxonomists for standard genome sequencing and annotation.</title>
        <authorList>
            <consortium name="The Broad Institute Genomics Platform"/>
            <consortium name="The Broad Institute Genome Sequencing Center for Infectious Disease"/>
            <person name="Wu L."/>
            <person name="Ma J."/>
        </authorList>
    </citation>
    <scope>NUCLEOTIDE SEQUENCE [LARGE SCALE GENOMIC DNA]</scope>
    <source>
        <strain evidence="3">JCM 1490</strain>
    </source>
</reference>
<evidence type="ECO:0000313" key="3">
    <source>
        <dbReference type="Proteomes" id="UP001596455"/>
    </source>
</evidence>
<keyword evidence="3" id="KW-1185">Reference proteome</keyword>
<name>A0ABW2QG32_9MICO</name>
<evidence type="ECO:0000256" key="1">
    <source>
        <dbReference type="SAM" id="MobiDB-lite"/>
    </source>
</evidence>
<organism evidence="2 3">
    <name type="scientific">Georgenia alba</name>
    <dbReference type="NCBI Taxonomy" id="2233858"/>
    <lineage>
        <taxon>Bacteria</taxon>
        <taxon>Bacillati</taxon>
        <taxon>Actinomycetota</taxon>
        <taxon>Actinomycetes</taxon>
        <taxon>Micrococcales</taxon>
        <taxon>Bogoriellaceae</taxon>
        <taxon>Georgenia</taxon>
    </lineage>
</organism>
<proteinExistence type="predicted"/>
<protein>
    <submittedName>
        <fullName evidence="2">Uncharacterized protein</fullName>
    </submittedName>
</protein>
<comment type="caution">
    <text evidence="2">The sequence shown here is derived from an EMBL/GenBank/DDBJ whole genome shotgun (WGS) entry which is preliminary data.</text>
</comment>
<sequence length="56" mass="6589">MCYDRYDMELWARREREHTAREAGTTTPARPAPDRTEQAPAQVPPEMFLEQLEPSR</sequence>
<gene>
    <name evidence="2" type="ORF">ACFQQL_17460</name>
</gene>
<dbReference type="EMBL" id="JBHTCQ010000004">
    <property type="protein sequence ID" value="MFC7406912.1"/>
    <property type="molecule type" value="Genomic_DNA"/>
</dbReference>
<accession>A0ABW2QG32</accession>